<dbReference type="GO" id="GO:0005524">
    <property type="term" value="F:ATP binding"/>
    <property type="evidence" value="ECO:0007669"/>
    <property type="project" value="InterPro"/>
</dbReference>
<protein>
    <recommendedName>
        <fullName evidence="1">non-specific serine/threonine protein kinase</fullName>
        <ecNumber evidence="1">2.7.11.1</ecNumber>
    </recommendedName>
</protein>
<evidence type="ECO:0000256" key="1">
    <source>
        <dbReference type="ARBA" id="ARBA00012513"/>
    </source>
</evidence>
<proteinExistence type="predicted"/>
<dbReference type="PANTHER" id="PTHR42926:SF1">
    <property type="entry name" value="CIRCADIAN CLOCK OSCILLATOR PROTEIN KAIC 1"/>
    <property type="match status" value="1"/>
</dbReference>
<dbReference type="GO" id="GO:0004674">
    <property type="term" value="F:protein serine/threonine kinase activity"/>
    <property type="evidence" value="ECO:0007669"/>
    <property type="project" value="UniProtKB-EC"/>
</dbReference>
<dbReference type="InterPro" id="IPR014774">
    <property type="entry name" value="KaiC-like_dom"/>
</dbReference>
<evidence type="ECO:0000256" key="3">
    <source>
        <dbReference type="ARBA" id="ARBA00022679"/>
    </source>
</evidence>
<feature type="domain" description="KaiC" evidence="7">
    <location>
        <begin position="254"/>
        <end position="489"/>
    </location>
</feature>
<dbReference type="PANTHER" id="PTHR42926">
    <property type="match status" value="1"/>
</dbReference>
<keyword evidence="4" id="KW-0677">Repeat</keyword>
<evidence type="ECO:0000313" key="9">
    <source>
        <dbReference type="Proteomes" id="UP000318864"/>
    </source>
</evidence>
<keyword evidence="2" id="KW-0597">Phosphoprotein</keyword>
<dbReference type="InterPro" id="IPR030665">
    <property type="entry name" value="KaiC"/>
</dbReference>
<evidence type="ECO:0000256" key="5">
    <source>
        <dbReference type="ARBA" id="ARBA00022777"/>
    </source>
</evidence>
<keyword evidence="9" id="KW-1185">Reference proteome</keyword>
<dbReference type="Proteomes" id="UP000318864">
    <property type="component" value="Unassembled WGS sequence"/>
</dbReference>
<accession>A0A4S3TLY8</accession>
<evidence type="ECO:0000259" key="7">
    <source>
        <dbReference type="PROSITE" id="PS51146"/>
    </source>
</evidence>
<dbReference type="Gene3D" id="3.40.50.300">
    <property type="entry name" value="P-loop containing nucleotide triphosphate hydrolases"/>
    <property type="match status" value="2"/>
</dbReference>
<dbReference type="InterPro" id="IPR027417">
    <property type="entry name" value="P-loop_NTPase"/>
</dbReference>
<dbReference type="InterPro" id="IPR010624">
    <property type="entry name" value="KaiC_dom"/>
</dbReference>
<evidence type="ECO:0000313" key="8">
    <source>
        <dbReference type="EMBL" id="THE64620.1"/>
    </source>
</evidence>
<dbReference type="PIRSF" id="PIRSF039117">
    <property type="entry name" value="KaiC"/>
    <property type="match status" value="1"/>
</dbReference>
<dbReference type="InterPro" id="IPR003593">
    <property type="entry name" value="AAA+_ATPase"/>
</dbReference>
<dbReference type="GO" id="GO:0016787">
    <property type="term" value="F:hydrolase activity"/>
    <property type="evidence" value="ECO:0007669"/>
    <property type="project" value="UniProtKB-KW"/>
</dbReference>
<dbReference type="RefSeq" id="WP_141464920.1">
    <property type="nucleotide sequence ID" value="NZ_RBZW01000030.1"/>
</dbReference>
<gene>
    <name evidence="8" type="ORF">D8Y22_11945</name>
</gene>
<dbReference type="SUPFAM" id="SSF52540">
    <property type="entry name" value="P-loop containing nucleoside triphosphate hydrolases"/>
    <property type="match status" value="2"/>
</dbReference>
<evidence type="ECO:0000256" key="4">
    <source>
        <dbReference type="ARBA" id="ARBA00022737"/>
    </source>
</evidence>
<evidence type="ECO:0000256" key="6">
    <source>
        <dbReference type="ARBA" id="ARBA00022801"/>
    </source>
</evidence>
<dbReference type="OrthoDB" id="27015at2157"/>
<dbReference type="Pfam" id="PF06745">
    <property type="entry name" value="ATPase"/>
    <property type="match status" value="2"/>
</dbReference>
<sequence>MTDDLGDTSTTKEIELVASGIPELDELLNGGYIRGRTYLIQGTSGTGKSLLGQHFLRAGLDADETVVYIHGEESRRDILVNAARLDVDIRDAEFLDIGPGTDFFAEDQSYNLVEATEVESERFTQDIKQVIEDVDPARILIDPITQLQYVERDEYQYRKRLQSLIRFLRDRQVTTVATRTRRENTPGTSHDDFESLSDGVVNLYLDEHERRIAVPKHRGLGQVDGTHGLEIREHGIEVYPQTIPKHDNRTFDPELITTGHEALDGLLGGGIERGTVSFISGPTGIGKSTTGAQILSGIVEDGGTALGYLFEESIDQFVHRSETLGLPISEMRAQGSLALTETEPLVRSAEEFDRHVLDQVDEHAPDAVFVDGLSGYKISLQGNDERLVRRLHGLTRVLKNRGIAVIITDEADRLTGIPEATSTNTSYIADNIVFLTYVEVDSELDRAIGVVKKRLGDFDSRFHQFAIEPGEGLVIEGPFDTVRGIMQGSSTHRVPDESHRTADQS</sequence>
<keyword evidence="3" id="KW-0808">Transferase</keyword>
<evidence type="ECO:0000256" key="2">
    <source>
        <dbReference type="ARBA" id="ARBA00022553"/>
    </source>
</evidence>
<comment type="caution">
    <text evidence="8">The sequence shown here is derived from an EMBL/GenBank/DDBJ whole genome shotgun (WGS) entry which is preliminary data.</text>
</comment>
<dbReference type="AlphaFoldDB" id="A0A4S3TLY8"/>
<organism evidence="8 9">
    <name type="scientific">Salinadaptatus halalkaliphilus</name>
    <dbReference type="NCBI Taxonomy" id="2419781"/>
    <lineage>
        <taxon>Archaea</taxon>
        <taxon>Methanobacteriati</taxon>
        <taxon>Methanobacteriota</taxon>
        <taxon>Stenosarchaea group</taxon>
        <taxon>Halobacteria</taxon>
        <taxon>Halobacteriales</taxon>
        <taxon>Natrialbaceae</taxon>
        <taxon>Salinadaptatus</taxon>
    </lineage>
</organism>
<name>A0A4S3TLY8_9EURY</name>
<reference evidence="8 9" key="1">
    <citation type="submission" date="2018-10" db="EMBL/GenBank/DDBJ databases">
        <title>Natronolimnobius sp. XQ-INN 246 isolated from Inner Mongolia Autonomous Region of China.</title>
        <authorList>
            <person name="Xue Q."/>
        </authorList>
    </citation>
    <scope>NUCLEOTIDE SEQUENCE [LARGE SCALE GENOMIC DNA]</scope>
    <source>
        <strain evidence="8 9">XQ-INN 246</strain>
    </source>
</reference>
<keyword evidence="5" id="KW-0418">Kinase</keyword>
<dbReference type="PROSITE" id="PS51146">
    <property type="entry name" value="KAIC"/>
    <property type="match status" value="2"/>
</dbReference>
<dbReference type="PRINTS" id="PR01874">
    <property type="entry name" value="DNAREPAIRADA"/>
</dbReference>
<keyword evidence="6" id="KW-0378">Hydrolase</keyword>
<dbReference type="SMART" id="SM00382">
    <property type="entry name" value="AAA"/>
    <property type="match status" value="2"/>
</dbReference>
<dbReference type="EMBL" id="RBZW01000030">
    <property type="protein sequence ID" value="THE64620.1"/>
    <property type="molecule type" value="Genomic_DNA"/>
</dbReference>
<dbReference type="EC" id="2.7.11.1" evidence="1"/>
<feature type="domain" description="KaiC" evidence="7">
    <location>
        <begin position="15"/>
        <end position="252"/>
    </location>
</feature>
<dbReference type="InterPro" id="IPR051347">
    <property type="entry name" value="Circadian_clock_KaiC-rel"/>
</dbReference>